<keyword evidence="1" id="KW-0812">Transmembrane</keyword>
<protein>
    <recommendedName>
        <fullName evidence="2">DUF3899 domain-containing protein</fullName>
    </recommendedName>
</protein>
<sequence length="124" mass="14071">MSKHYILSLFSSIILAIILTFIQGTADFFLHLTNIIFYIGLTLFVIGGFLLIVQSGFFNITRYGIRKVFGLREEKIAKMTGDETLAVKKEMLYRRYSFTSTKPLLMAAITLIVLSVAFTFIIIS</sequence>
<evidence type="ECO:0000313" key="4">
    <source>
        <dbReference type="Proteomes" id="UP000626244"/>
    </source>
</evidence>
<name>A0A8J3AJI3_9BACI</name>
<dbReference type="EMBL" id="BMHB01000001">
    <property type="protein sequence ID" value="GGI14980.1"/>
    <property type="molecule type" value="Genomic_DNA"/>
</dbReference>
<feature type="domain" description="DUF3899" evidence="2">
    <location>
        <begin position="34"/>
        <end position="120"/>
    </location>
</feature>
<feature type="transmembrane region" description="Helical" evidence="1">
    <location>
        <begin position="35"/>
        <end position="58"/>
    </location>
</feature>
<dbReference type="Pfam" id="PF13038">
    <property type="entry name" value="DUF3899"/>
    <property type="match status" value="1"/>
</dbReference>
<proteinExistence type="predicted"/>
<organism evidence="3 4">
    <name type="scientific">Gottfriedia solisilvae</name>
    <dbReference type="NCBI Taxonomy" id="1516104"/>
    <lineage>
        <taxon>Bacteria</taxon>
        <taxon>Bacillati</taxon>
        <taxon>Bacillota</taxon>
        <taxon>Bacilli</taxon>
        <taxon>Bacillales</taxon>
        <taxon>Bacillaceae</taxon>
        <taxon>Gottfriedia</taxon>
    </lineage>
</organism>
<feature type="transmembrane region" description="Helical" evidence="1">
    <location>
        <begin position="5"/>
        <end position="23"/>
    </location>
</feature>
<feature type="transmembrane region" description="Helical" evidence="1">
    <location>
        <begin position="104"/>
        <end position="123"/>
    </location>
</feature>
<keyword evidence="1" id="KW-1133">Transmembrane helix</keyword>
<keyword evidence="1" id="KW-0472">Membrane</keyword>
<dbReference type="Proteomes" id="UP000626244">
    <property type="component" value="Unassembled WGS sequence"/>
</dbReference>
<reference evidence="4" key="1">
    <citation type="journal article" date="2019" name="Int. J. Syst. Evol. Microbiol.">
        <title>The Global Catalogue of Microorganisms (GCM) 10K type strain sequencing project: providing services to taxonomists for standard genome sequencing and annotation.</title>
        <authorList>
            <consortium name="The Broad Institute Genomics Platform"/>
            <consortium name="The Broad Institute Genome Sequencing Center for Infectious Disease"/>
            <person name="Wu L."/>
            <person name="Ma J."/>
        </authorList>
    </citation>
    <scope>NUCLEOTIDE SEQUENCE [LARGE SCALE GENOMIC DNA]</scope>
    <source>
        <strain evidence="4">CGMCC 1.14993</strain>
    </source>
</reference>
<evidence type="ECO:0000259" key="2">
    <source>
        <dbReference type="Pfam" id="PF13038"/>
    </source>
</evidence>
<dbReference type="RefSeq" id="WP_158093252.1">
    <property type="nucleotide sequence ID" value="NZ_BMHB01000001.1"/>
</dbReference>
<comment type="caution">
    <text evidence="3">The sequence shown here is derived from an EMBL/GenBank/DDBJ whole genome shotgun (WGS) entry which is preliminary data.</text>
</comment>
<accession>A0A8J3AJI3</accession>
<gene>
    <name evidence="3" type="ORF">GCM10007380_25670</name>
</gene>
<dbReference type="InterPro" id="IPR025007">
    <property type="entry name" value="DUF3899"/>
</dbReference>
<evidence type="ECO:0000313" key="3">
    <source>
        <dbReference type="EMBL" id="GGI14980.1"/>
    </source>
</evidence>
<dbReference type="OrthoDB" id="2874157at2"/>
<evidence type="ECO:0000256" key="1">
    <source>
        <dbReference type="SAM" id="Phobius"/>
    </source>
</evidence>
<keyword evidence="4" id="KW-1185">Reference proteome</keyword>
<dbReference type="AlphaFoldDB" id="A0A8J3AJI3"/>